<dbReference type="InterPro" id="IPR001466">
    <property type="entry name" value="Beta-lactam-related"/>
</dbReference>
<dbReference type="Proteomes" id="UP000704762">
    <property type="component" value="Unassembled WGS sequence"/>
</dbReference>
<evidence type="ECO:0000259" key="1">
    <source>
        <dbReference type="Pfam" id="PF00144"/>
    </source>
</evidence>
<organism evidence="2 3">
    <name type="scientific">Microlunatus panaciterrae</name>
    <dbReference type="NCBI Taxonomy" id="400768"/>
    <lineage>
        <taxon>Bacteria</taxon>
        <taxon>Bacillati</taxon>
        <taxon>Actinomycetota</taxon>
        <taxon>Actinomycetes</taxon>
        <taxon>Propionibacteriales</taxon>
        <taxon>Propionibacteriaceae</taxon>
        <taxon>Microlunatus</taxon>
    </lineage>
</organism>
<dbReference type="EMBL" id="JAFBCF010000001">
    <property type="protein sequence ID" value="MBM7798697.1"/>
    <property type="molecule type" value="Genomic_DNA"/>
</dbReference>
<evidence type="ECO:0000313" key="3">
    <source>
        <dbReference type="Proteomes" id="UP000704762"/>
    </source>
</evidence>
<sequence length="475" mass="51760">MIDITQALPRSEPEEQHISSAGILSFLDGLQEQGIELHSLMVLRHGTVVAEGWWQPYQPDGIHLLYSLSKSFTATAAGFAIAEGLLSLDDKVLAFFPDQAPAAPSDFQRRLELRHLLSMATGHREDTLERAITVDPEDWVRGFLSIQPEEEPGSIFAYNNGATFMVSAIVQQVTGQRVLNYLRPRLLHPLGITDAYWQQDPQGRNIGYSGLHLSTESIARFGQLFLQGGQWQGEQLLPEGWAELASTIHVANDQEENPDWSQGYGFQFWRGRHGTYRGDGAYGQFSVVMPEQDAVLATTSATENMQAILDLAWTRLLPAMHDSAPAAQPGAAAELAERLANLAIAPVDAADDAAASASTATVWLPSPSQQPVNAPPIERVTVEAVDDEFQLTLALDGADYELRCRPGCWTENKTGLIPMLGDAAEASGGWTGADTFTAEIAFTRTPHRLQVTCRTGETGGVFELGWNAIPLGSVR</sequence>
<dbReference type="Pfam" id="PF00144">
    <property type="entry name" value="Beta-lactamase"/>
    <property type="match status" value="1"/>
</dbReference>
<dbReference type="InterPro" id="IPR012338">
    <property type="entry name" value="Beta-lactam/transpept-like"/>
</dbReference>
<keyword evidence="3" id="KW-1185">Reference proteome</keyword>
<dbReference type="RefSeq" id="WP_204917212.1">
    <property type="nucleotide sequence ID" value="NZ_BAAAQP010000002.1"/>
</dbReference>
<dbReference type="PANTHER" id="PTHR43283:SF7">
    <property type="entry name" value="BETA-LACTAMASE-RELATED DOMAIN-CONTAINING PROTEIN"/>
    <property type="match status" value="1"/>
</dbReference>
<reference evidence="2 3" key="1">
    <citation type="submission" date="2021-01" db="EMBL/GenBank/DDBJ databases">
        <title>Sequencing the genomes of 1000 actinobacteria strains.</title>
        <authorList>
            <person name="Klenk H.-P."/>
        </authorList>
    </citation>
    <scope>NUCLEOTIDE SEQUENCE [LARGE SCALE GENOMIC DNA]</scope>
    <source>
        <strain evidence="2 3">DSM 18662</strain>
    </source>
</reference>
<gene>
    <name evidence="2" type="ORF">JOE57_001618</name>
</gene>
<comment type="caution">
    <text evidence="2">The sequence shown here is derived from an EMBL/GenBank/DDBJ whole genome shotgun (WGS) entry which is preliminary data.</text>
</comment>
<dbReference type="Gene3D" id="3.40.710.10">
    <property type="entry name" value="DD-peptidase/beta-lactamase superfamily"/>
    <property type="match status" value="1"/>
</dbReference>
<feature type="domain" description="Beta-lactamase-related" evidence="1">
    <location>
        <begin position="32"/>
        <end position="304"/>
    </location>
</feature>
<dbReference type="PANTHER" id="PTHR43283">
    <property type="entry name" value="BETA-LACTAMASE-RELATED"/>
    <property type="match status" value="1"/>
</dbReference>
<protein>
    <submittedName>
        <fullName evidence="2">CubicO group peptidase (Beta-lactamase class C family)</fullName>
    </submittedName>
</protein>
<dbReference type="SUPFAM" id="SSF56601">
    <property type="entry name" value="beta-lactamase/transpeptidase-like"/>
    <property type="match status" value="1"/>
</dbReference>
<proteinExistence type="predicted"/>
<name>A0ABS2RJN2_9ACTN</name>
<accession>A0ABS2RJN2</accession>
<dbReference type="InterPro" id="IPR050789">
    <property type="entry name" value="Diverse_Enzym_Activities"/>
</dbReference>
<evidence type="ECO:0000313" key="2">
    <source>
        <dbReference type="EMBL" id="MBM7798697.1"/>
    </source>
</evidence>